<feature type="transmembrane region" description="Helical" evidence="2">
    <location>
        <begin position="68"/>
        <end position="90"/>
    </location>
</feature>
<dbReference type="InterPro" id="IPR029058">
    <property type="entry name" value="AB_hydrolase_fold"/>
</dbReference>
<dbReference type="Gene3D" id="3.40.50.1820">
    <property type="entry name" value="alpha/beta hydrolase"/>
    <property type="match status" value="1"/>
</dbReference>
<evidence type="ECO:0000256" key="1">
    <source>
        <dbReference type="SAM" id="MobiDB-lite"/>
    </source>
</evidence>
<evidence type="ECO:0000313" key="4">
    <source>
        <dbReference type="Proteomes" id="UP001302812"/>
    </source>
</evidence>
<dbReference type="GeneID" id="89940617"/>
<dbReference type="Proteomes" id="UP001302812">
    <property type="component" value="Unassembled WGS sequence"/>
</dbReference>
<dbReference type="RefSeq" id="XP_064674884.1">
    <property type="nucleotide sequence ID" value="XM_064816492.1"/>
</dbReference>
<protein>
    <submittedName>
        <fullName evidence="3">Uncharacterized protein</fullName>
    </submittedName>
</protein>
<keyword evidence="2" id="KW-1133">Transmembrane helix</keyword>
<gene>
    <name evidence="3" type="ORF">N656DRAFT_786100</name>
</gene>
<reference evidence="3" key="1">
    <citation type="journal article" date="2023" name="Mol. Phylogenet. Evol.">
        <title>Genome-scale phylogeny and comparative genomics of the fungal order Sordariales.</title>
        <authorList>
            <person name="Hensen N."/>
            <person name="Bonometti L."/>
            <person name="Westerberg I."/>
            <person name="Brannstrom I.O."/>
            <person name="Guillou S."/>
            <person name="Cros-Aarteil S."/>
            <person name="Calhoun S."/>
            <person name="Haridas S."/>
            <person name="Kuo A."/>
            <person name="Mondo S."/>
            <person name="Pangilinan J."/>
            <person name="Riley R."/>
            <person name="LaButti K."/>
            <person name="Andreopoulos B."/>
            <person name="Lipzen A."/>
            <person name="Chen C."/>
            <person name="Yan M."/>
            <person name="Daum C."/>
            <person name="Ng V."/>
            <person name="Clum A."/>
            <person name="Steindorff A."/>
            <person name="Ohm R.A."/>
            <person name="Martin F."/>
            <person name="Silar P."/>
            <person name="Natvig D.O."/>
            <person name="Lalanne C."/>
            <person name="Gautier V."/>
            <person name="Ament-Velasquez S.L."/>
            <person name="Kruys A."/>
            <person name="Hutchinson M.I."/>
            <person name="Powell A.J."/>
            <person name="Barry K."/>
            <person name="Miller A.N."/>
            <person name="Grigoriev I.V."/>
            <person name="Debuchy R."/>
            <person name="Gladieux P."/>
            <person name="Hiltunen Thoren M."/>
            <person name="Johannesson H."/>
        </authorList>
    </citation>
    <scope>NUCLEOTIDE SEQUENCE</scope>
    <source>
        <strain evidence="3">CBS 508.74</strain>
    </source>
</reference>
<evidence type="ECO:0000313" key="3">
    <source>
        <dbReference type="EMBL" id="KAK4117314.1"/>
    </source>
</evidence>
<keyword evidence="2" id="KW-0472">Membrane</keyword>
<feature type="region of interest" description="Disordered" evidence="1">
    <location>
        <begin position="1"/>
        <end position="45"/>
    </location>
</feature>
<feature type="transmembrane region" description="Helical" evidence="2">
    <location>
        <begin position="102"/>
        <end position="124"/>
    </location>
</feature>
<proteinExistence type="predicted"/>
<feature type="transmembrane region" description="Helical" evidence="2">
    <location>
        <begin position="209"/>
        <end position="232"/>
    </location>
</feature>
<comment type="caution">
    <text evidence="3">The sequence shown here is derived from an EMBL/GenBank/DDBJ whole genome shotgun (WGS) entry which is preliminary data.</text>
</comment>
<reference evidence="3" key="2">
    <citation type="submission" date="2023-05" db="EMBL/GenBank/DDBJ databases">
        <authorList>
            <consortium name="Lawrence Berkeley National Laboratory"/>
            <person name="Steindorff A."/>
            <person name="Hensen N."/>
            <person name="Bonometti L."/>
            <person name="Westerberg I."/>
            <person name="Brannstrom I.O."/>
            <person name="Guillou S."/>
            <person name="Cros-Aarteil S."/>
            <person name="Calhoun S."/>
            <person name="Haridas S."/>
            <person name="Kuo A."/>
            <person name="Mondo S."/>
            <person name="Pangilinan J."/>
            <person name="Riley R."/>
            <person name="Labutti K."/>
            <person name="Andreopoulos B."/>
            <person name="Lipzen A."/>
            <person name="Chen C."/>
            <person name="Yanf M."/>
            <person name="Daum C."/>
            <person name="Ng V."/>
            <person name="Clum A."/>
            <person name="Ohm R."/>
            <person name="Martin F."/>
            <person name="Silar P."/>
            <person name="Natvig D."/>
            <person name="Lalanne C."/>
            <person name="Gautier V."/>
            <person name="Ament-Velasquez S.L."/>
            <person name="Kruys A."/>
            <person name="Hutchinson M.I."/>
            <person name="Powell A.J."/>
            <person name="Barry K."/>
            <person name="Miller A.N."/>
            <person name="Grigoriev I.V."/>
            <person name="Debuchy R."/>
            <person name="Gladieux P."/>
            <person name="Thoren M.H."/>
            <person name="Johannesson H."/>
        </authorList>
    </citation>
    <scope>NUCLEOTIDE SEQUENCE</scope>
    <source>
        <strain evidence="3">CBS 508.74</strain>
    </source>
</reference>
<organism evidence="3 4">
    <name type="scientific">Canariomyces notabilis</name>
    <dbReference type="NCBI Taxonomy" id="2074819"/>
    <lineage>
        <taxon>Eukaryota</taxon>
        <taxon>Fungi</taxon>
        <taxon>Dikarya</taxon>
        <taxon>Ascomycota</taxon>
        <taxon>Pezizomycotina</taxon>
        <taxon>Sordariomycetes</taxon>
        <taxon>Sordariomycetidae</taxon>
        <taxon>Sordariales</taxon>
        <taxon>Chaetomiaceae</taxon>
        <taxon>Canariomyces</taxon>
    </lineage>
</organism>
<feature type="transmembrane region" description="Helical" evidence="2">
    <location>
        <begin position="158"/>
        <end position="178"/>
    </location>
</feature>
<keyword evidence="4" id="KW-1185">Reference proteome</keyword>
<sequence>MKKFWTRRDADGRRPGESSPSSGRVSEDHPPDEHTRLLPNRVDSTPYLSPDDPAVSPYNLWTVRIVRFATVALACITFIWWVLMIVSVFITPPGLHVRGSPFFAFSYASIALLTLIVTLLFFSIPSRLTRVLGIVTAVLLLVDAILILAVPRLRHEELWAGIASVIWALLMAIWSVAVDRTVAWGKAEEEERLTGRPESRRSLLEWSEVLLSTVALFVMAAVVVLTTCTLTIRGLDSSLDPPGERYWVDGDKYQIHLYCHGNKTDASGGVATTVLLEGGEDPVERGLWQFAENAVKNGSIRRFCFADRPGMAWSDTAPSPFSASIASDALSETLSRAGEQGPWVLVSAGIGSLYSRVFSSRHGDAVRGILMIDPLHEDLLSRVSNAGRGFMLFIQGVISPLGLDRILGAVIRGRRAADRIWGRSSYQSGTTIFAKLQESLVADSLTKRDVVSSRAIQDKDTPLVVISSGEHVRRDKEWEDKQRDLTHLTANLQSWDTVDDAPQRVWGTLSGRETIERRLKKLVSL</sequence>
<dbReference type="InterPro" id="IPR019431">
    <property type="entry name" value="DUF2417"/>
</dbReference>
<accession>A0AAN6TMM9</accession>
<evidence type="ECO:0000256" key="2">
    <source>
        <dbReference type="SAM" id="Phobius"/>
    </source>
</evidence>
<name>A0AAN6TMM9_9PEZI</name>
<dbReference type="AlphaFoldDB" id="A0AAN6TMM9"/>
<dbReference type="Pfam" id="PF10329">
    <property type="entry name" value="DUF2417"/>
    <property type="match status" value="1"/>
</dbReference>
<dbReference type="SUPFAM" id="SSF53474">
    <property type="entry name" value="alpha/beta-Hydrolases"/>
    <property type="match status" value="1"/>
</dbReference>
<feature type="compositionally biased region" description="Basic and acidic residues" evidence="1">
    <location>
        <begin position="25"/>
        <end position="36"/>
    </location>
</feature>
<keyword evidence="2" id="KW-0812">Transmembrane</keyword>
<dbReference type="EMBL" id="MU853332">
    <property type="protein sequence ID" value="KAK4117314.1"/>
    <property type="molecule type" value="Genomic_DNA"/>
</dbReference>
<feature type="compositionally biased region" description="Basic and acidic residues" evidence="1">
    <location>
        <begin position="1"/>
        <end position="16"/>
    </location>
</feature>
<feature type="transmembrane region" description="Helical" evidence="2">
    <location>
        <begin position="131"/>
        <end position="152"/>
    </location>
</feature>